<keyword evidence="14" id="KW-0175">Coiled coil</keyword>
<dbReference type="GO" id="GO:0030295">
    <property type="term" value="F:protein kinase activator activity"/>
    <property type="evidence" value="ECO:0007669"/>
    <property type="project" value="TreeGrafter"/>
</dbReference>
<dbReference type="InterPro" id="IPR003594">
    <property type="entry name" value="HATPase_dom"/>
</dbReference>
<dbReference type="SMART" id="SM00304">
    <property type="entry name" value="HAMP"/>
    <property type="match status" value="1"/>
</dbReference>
<dbReference type="Proteomes" id="UP000190625">
    <property type="component" value="Unassembled WGS sequence"/>
</dbReference>
<evidence type="ECO:0000313" key="18">
    <source>
        <dbReference type="EMBL" id="SJZ60204.1"/>
    </source>
</evidence>
<evidence type="ECO:0000256" key="2">
    <source>
        <dbReference type="ARBA" id="ARBA00004651"/>
    </source>
</evidence>
<keyword evidence="19" id="KW-1185">Reference proteome</keyword>
<gene>
    <name evidence="18" type="ORF">SAMN02745118_01321</name>
</gene>
<keyword evidence="11 15" id="KW-1133">Transmembrane helix</keyword>
<dbReference type="InterPro" id="IPR036890">
    <property type="entry name" value="HATPase_C_sf"/>
</dbReference>
<comment type="subcellular location">
    <subcellularLocation>
        <location evidence="2">Cell membrane</location>
        <topology evidence="2">Multi-pass membrane protein</topology>
    </subcellularLocation>
</comment>
<evidence type="ECO:0000256" key="5">
    <source>
        <dbReference type="ARBA" id="ARBA00022553"/>
    </source>
</evidence>
<dbReference type="CDD" id="cd06225">
    <property type="entry name" value="HAMP"/>
    <property type="match status" value="1"/>
</dbReference>
<dbReference type="SMART" id="SM00388">
    <property type="entry name" value="HisKA"/>
    <property type="match status" value="1"/>
</dbReference>
<dbReference type="Gene3D" id="3.30.565.10">
    <property type="entry name" value="Histidine kinase-like ATPase, C-terminal domain"/>
    <property type="match status" value="1"/>
</dbReference>
<dbReference type="Gene3D" id="1.10.287.130">
    <property type="match status" value="1"/>
</dbReference>
<evidence type="ECO:0000256" key="1">
    <source>
        <dbReference type="ARBA" id="ARBA00000085"/>
    </source>
</evidence>
<keyword evidence="9 18" id="KW-0418">Kinase</keyword>
<dbReference type="GO" id="GO:0000156">
    <property type="term" value="F:phosphorelay response regulator activity"/>
    <property type="evidence" value="ECO:0007669"/>
    <property type="project" value="TreeGrafter"/>
</dbReference>
<dbReference type="EMBL" id="FUWM01000009">
    <property type="protein sequence ID" value="SJZ60204.1"/>
    <property type="molecule type" value="Genomic_DNA"/>
</dbReference>
<dbReference type="GO" id="GO:0005524">
    <property type="term" value="F:ATP binding"/>
    <property type="evidence" value="ECO:0007669"/>
    <property type="project" value="UniProtKB-KW"/>
</dbReference>
<dbReference type="InterPro" id="IPR050351">
    <property type="entry name" value="BphY/WalK/GraS-like"/>
</dbReference>
<dbReference type="RefSeq" id="WP_078809804.1">
    <property type="nucleotide sequence ID" value="NZ_FUWM01000009.1"/>
</dbReference>
<dbReference type="CDD" id="cd00130">
    <property type="entry name" value="PAS"/>
    <property type="match status" value="1"/>
</dbReference>
<keyword evidence="7 15" id="KW-0812">Transmembrane</keyword>
<dbReference type="SMART" id="SM00387">
    <property type="entry name" value="HATPase_c"/>
    <property type="match status" value="1"/>
</dbReference>
<dbReference type="InterPro" id="IPR035965">
    <property type="entry name" value="PAS-like_dom_sf"/>
</dbReference>
<dbReference type="InterPro" id="IPR003660">
    <property type="entry name" value="HAMP_dom"/>
</dbReference>
<evidence type="ECO:0000256" key="14">
    <source>
        <dbReference type="SAM" id="Coils"/>
    </source>
</evidence>
<dbReference type="InterPro" id="IPR005467">
    <property type="entry name" value="His_kinase_dom"/>
</dbReference>
<keyword evidence="8" id="KW-0547">Nucleotide-binding</keyword>
<dbReference type="FunFam" id="3.30.565.10:FF:000006">
    <property type="entry name" value="Sensor histidine kinase WalK"/>
    <property type="match status" value="1"/>
</dbReference>
<evidence type="ECO:0000256" key="8">
    <source>
        <dbReference type="ARBA" id="ARBA00022741"/>
    </source>
</evidence>
<feature type="transmembrane region" description="Helical" evidence="15">
    <location>
        <begin position="12"/>
        <end position="32"/>
    </location>
</feature>
<dbReference type="InterPro" id="IPR029151">
    <property type="entry name" value="Sensor-like_sf"/>
</dbReference>
<feature type="domain" description="Histidine kinase" evidence="16">
    <location>
        <begin position="370"/>
        <end position="588"/>
    </location>
</feature>
<evidence type="ECO:0000256" key="6">
    <source>
        <dbReference type="ARBA" id="ARBA00022679"/>
    </source>
</evidence>
<dbReference type="NCBIfam" id="TIGR00229">
    <property type="entry name" value="sensory_box"/>
    <property type="match status" value="1"/>
</dbReference>
<dbReference type="PANTHER" id="PTHR42878:SF3">
    <property type="entry name" value="HISTIDINE PROTEIN KINASE SAES"/>
    <property type="match status" value="1"/>
</dbReference>
<dbReference type="PROSITE" id="PS50885">
    <property type="entry name" value="HAMP"/>
    <property type="match status" value="1"/>
</dbReference>
<evidence type="ECO:0000256" key="4">
    <source>
        <dbReference type="ARBA" id="ARBA00022475"/>
    </source>
</evidence>
<dbReference type="Gene3D" id="6.10.340.10">
    <property type="match status" value="1"/>
</dbReference>
<dbReference type="Pfam" id="PF00672">
    <property type="entry name" value="HAMP"/>
    <property type="match status" value="1"/>
</dbReference>
<dbReference type="SUPFAM" id="SSF55874">
    <property type="entry name" value="ATPase domain of HSP90 chaperone/DNA topoisomerase II/histidine kinase"/>
    <property type="match status" value="1"/>
</dbReference>
<keyword evidence="5" id="KW-0597">Phosphoprotein</keyword>
<dbReference type="EC" id="2.7.13.3" evidence="3"/>
<keyword evidence="12" id="KW-0902">Two-component regulatory system</keyword>
<dbReference type="STRING" id="142842.SAMN02745118_01321"/>
<dbReference type="GO" id="GO:0000155">
    <property type="term" value="F:phosphorelay sensor kinase activity"/>
    <property type="evidence" value="ECO:0007669"/>
    <property type="project" value="InterPro"/>
</dbReference>
<dbReference type="AlphaFoldDB" id="A0A1T4M0F0"/>
<dbReference type="InterPro" id="IPR004358">
    <property type="entry name" value="Sig_transdc_His_kin-like_C"/>
</dbReference>
<evidence type="ECO:0000313" key="19">
    <source>
        <dbReference type="Proteomes" id="UP000190625"/>
    </source>
</evidence>
<dbReference type="Pfam" id="PF00512">
    <property type="entry name" value="HisKA"/>
    <property type="match status" value="1"/>
</dbReference>
<evidence type="ECO:0000259" key="16">
    <source>
        <dbReference type="PROSITE" id="PS50109"/>
    </source>
</evidence>
<evidence type="ECO:0000256" key="9">
    <source>
        <dbReference type="ARBA" id="ARBA00022777"/>
    </source>
</evidence>
<feature type="domain" description="HAMP" evidence="17">
    <location>
        <begin position="190"/>
        <end position="242"/>
    </location>
</feature>
<accession>A0A1T4M0F0</accession>
<feature type="coiled-coil region" evidence="14">
    <location>
        <begin position="234"/>
        <end position="261"/>
    </location>
</feature>
<evidence type="ECO:0000259" key="17">
    <source>
        <dbReference type="PROSITE" id="PS50885"/>
    </source>
</evidence>
<dbReference type="CDD" id="cd00075">
    <property type="entry name" value="HATPase"/>
    <property type="match status" value="1"/>
</dbReference>
<dbReference type="SUPFAM" id="SSF55785">
    <property type="entry name" value="PYP-like sensor domain (PAS domain)"/>
    <property type="match status" value="1"/>
</dbReference>
<evidence type="ECO:0000256" key="11">
    <source>
        <dbReference type="ARBA" id="ARBA00022989"/>
    </source>
</evidence>
<keyword evidence="4" id="KW-1003">Cell membrane</keyword>
<evidence type="ECO:0000256" key="15">
    <source>
        <dbReference type="SAM" id="Phobius"/>
    </source>
</evidence>
<proteinExistence type="predicted"/>
<comment type="catalytic activity">
    <reaction evidence="1">
        <text>ATP + protein L-histidine = ADP + protein N-phospho-L-histidine.</text>
        <dbReference type="EC" id="2.7.13.3"/>
    </reaction>
</comment>
<organism evidence="18 19">
    <name type="scientific">Selenihalanaerobacter shriftii</name>
    <dbReference type="NCBI Taxonomy" id="142842"/>
    <lineage>
        <taxon>Bacteria</taxon>
        <taxon>Bacillati</taxon>
        <taxon>Bacillota</taxon>
        <taxon>Clostridia</taxon>
        <taxon>Halanaerobiales</taxon>
        <taxon>Halobacteroidaceae</taxon>
        <taxon>Selenihalanaerobacter</taxon>
    </lineage>
</organism>
<reference evidence="19" key="1">
    <citation type="submission" date="2017-02" db="EMBL/GenBank/DDBJ databases">
        <authorList>
            <person name="Varghese N."/>
            <person name="Submissions S."/>
        </authorList>
    </citation>
    <scope>NUCLEOTIDE SEQUENCE [LARGE SCALE GENOMIC DNA]</scope>
    <source>
        <strain evidence="19">ATCC BAA-73</strain>
    </source>
</reference>
<evidence type="ECO:0000256" key="13">
    <source>
        <dbReference type="ARBA" id="ARBA00023136"/>
    </source>
</evidence>
<dbReference type="FunFam" id="1.10.287.130:FF:000001">
    <property type="entry name" value="Two-component sensor histidine kinase"/>
    <property type="match status" value="1"/>
</dbReference>
<dbReference type="InterPro" id="IPR003661">
    <property type="entry name" value="HisK_dim/P_dom"/>
</dbReference>
<dbReference type="SUPFAM" id="SSF47384">
    <property type="entry name" value="Homodimeric domain of signal transducing histidine kinase"/>
    <property type="match status" value="1"/>
</dbReference>
<evidence type="ECO:0000256" key="7">
    <source>
        <dbReference type="ARBA" id="ARBA00022692"/>
    </source>
</evidence>
<keyword evidence="6" id="KW-0808">Transferase</keyword>
<dbReference type="CDD" id="cd00082">
    <property type="entry name" value="HisKA"/>
    <property type="match status" value="1"/>
</dbReference>
<dbReference type="Pfam" id="PF02518">
    <property type="entry name" value="HATPase_c"/>
    <property type="match status" value="1"/>
</dbReference>
<dbReference type="GO" id="GO:0007234">
    <property type="term" value="P:osmosensory signaling via phosphorelay pathway"/>
    <property type="evidence" value="ECO:0007669"/>
    <property type="project" value="TreeGrafter"/>
</dbReference>
<dbReference type="InterPro" id="IPR000014">
    <property type="entry name" value="PAS"/>
</dbReference>
<evidence type="ECO:0000256" key="12">
    <source>
        <dbReference type="ARBA" id="ARBA00023012"/>
    </source>
</evidence>
<protein>
    <recommendedName>
        <fullName evidence="3">histidine kinase</fullName>
        <ecNumber evidence="3">2.7.13.3</ecNumber>
    </recommendedName>
</protein>
<evidence type="ECO:0000256" key="10">
    <source>
        <dbReference type="ARBA" id="ARBA00022840"/>
    </source>
</evidence>
<keyword evidence="13 15" id="KW-0472">Membrane</keyword>
<dbReference type="Gene3D" id="3.30.450.20">
    <property type="entry name" value="PAS domain"/>
    <property type="match status" value="2"/>
</dbReference>
<dbReference type="SUPFAM" id="SSF103190">
    <property type="entry name" value="Sensory domain-like"/>
    <property type="match status" value="1"/>
</dbReference>
<dbReference type="InterPro" id="IPR036097">
    <property type="entry name" value="HisK_dim/P_sf"/>
</dbReference>
<dbReference type="PRINTS" id="PR00344">
    <property type="entry name" value="BCTRLSENSOR"/>
</dbReference>
<dbReference type="SUPFAM" id="SSF158472">
    <property type="entry name" value="HAMP domain-like"/>
    <property type="match status" value="1"/>
</dbReference>
<feature type="transmembrane region" description="Helical" evidence="15">
    <location>
        <begin position="132"/>
        <end position="154"/>
    </location>
</feature>
<keyword evidence="10" id="KW-0067">ATP-binding</keyword>
<dbReference type="PROSITE" id="PS50109">
    <property type="entry name" value="HIS_KIN"/>
    <property type="match status" value="1"/>
</dbReference>
<name>A0A1T4M0F0_9FIRM</name>
<dbReference type="GO" id="GO:0005886">
    <property type="term" value="C:plasma membrane"/>
    <property type="evidence" value="ECO:0007669"/>
    <property type="project" value="UniProtKB-SubCell"/>
</dbReference>
<feature type="transmembrane region" description="Helical" evidence="15">
    <location>
        <begin position="169"/>
        <end position="188"/>
    </location>
</feature>
<sequence>MFKGIFGKLMARFVAVILVTLIVLGIFLTYTFEDYYFKNKEKEFITQGNKVADLVEQSLCNGNYEQTVAYLRRASVFLEGRVWITDSKGLILAASNHSQNWKGVKLKKEEVKKVLNGKTLIRKGMSKMFNQPVLSVAVPVVVNNKVVGAVFVYSPLSGVSGIIGKLQELLFFATLMAIVLAVILSFTFSKSLLTSLNRVNRAALKLAEGKFNTRVETNTNDEIEQLGRTFNYLAGELEDTMAKLNQEKNKLESILVSMNEGVVAINQEQEIILTNPQATKLLDLSEDKFDKKLEGIIQDKELLNIFNNSLENEEVTISEFTLDHLQQPIRILVHVSPIFANNQLLGVVGVMQDISDRWELEQLQKEFVANVSHELKTPLTSIQGFVKAIRDKVVVDEKDQEEYLNIILSEVKRLTRLVNDLLDLSQIESGQITMNISEYDLGKTIEQTILNLQPQIDKKELNIITNIPDIDLNLLMDRDRIGQVLLNLLNNAITFTPKEGKIKVKVKEIGTKVKVSIEDNGPGIPEEELKYIWNRFHKVDKARTRTSNGTGLGLSIVKEIIEQHQGQITVESELDKGTKFSFILPRELN</sequence>
<evidence type="ECO:0000256" key="3">
    <source>
        <dbReference type="ARBA" id="ARBA00012438"/>
    </source>
</evidence>
<dbReference type="PANTHER" id="PTHR42878">
    <property type="entry name" value="TWO-COMPONENT HISTIDINE KINASE"/>
    <property type="match status" value="1"/>
</dbReference>
<dbReference type="OrthoDB" id="9813151at2"/>